<evidence type="ECO:0000313" key="3">
    <source>
        <dbReference type="Proteomes" id="UP000005384"/>
    </source>
</evidence>
<dbReference type="EMBL" id="ADLN01000059">
    <property type="protein sequence ID" value="EHI59403.1"/>
    <property type="molecule type" value="Genomic_DNA"/>
</dbReference>
<evidence type="ECO:0000313" key="2">
    <source>
        <dbReference type="EMBL" id="EHI59403.1"/>
    </source>
</evidence>
<accession>G5IGK1</accession>
<sequence length="310" mass="35605">MSLFIWDISFDGNYRYTDEVLTGYFKEQNVRYGMYKKRISCDDIEAGIRNQFPEITWVSARVSGTRLLVKIKENEVLSSIPPKDDSPCDLVAARAGTITKMIVRRGVPQVKIGDTVEAGQLLVASGVPITNDAEELVRTDYVHAEADIYAKTEYHYTNRINSLHQVKAKTGKKKHGYYLKALDYNLTLLLPSKRDSLWQYTMEERQLKIFEDFYLPFYLGKIDGEEYVTYERFYTEEEKNQLAERAQSQYLENLMEKGVQIIENNVKILDNESVLTIEGNVTAEELIGQTKATTETEGEQIPDERSGNDD</sequence>
<feature type="region of interest" description="Disordered" evidence="1">
    <location>
        <begin position="290"/>
        <end position="310"/>
    </location>
</feature>
<organism evidence="2 3">
    <name type="scientific">Hungatella hathewayi WAL-18680</name>
    <dbReference type="NCBI Taxonomy" id="742737"/>
    <lineage>
        <taxon>Bacteria</taxon>
        <taxon>Bacillati</taxon>
        <taxon>Bacillota</taxon>
        <taxon>Clostridia</taxon>
        <taxon>Lachnospirales</taxon>
        <taxon>Lachnospiraceae</taxon>
        <taxon>Hungatella</taxon>
    </lineage>
</organism>
<name>G5IGK1_9FIRM</name>
<gene>
    <name evidence="2" type="ORF">HMPREF9473_02629</name>
</gene>
<dbReference type="PATRIC" id="fig|742737.3.peg.2638"/>
<dbReference type="Pfam" id="PF06898">
    <property type="entry name" value="YqfD"/>
    <property type="match status" value="1"/>
</dbReference>
<reference evidence="2 3" key="1">
    <citation type="submission" date="2011-08" db="EMBL/GenBank/DDBJ databases">
        <title>The Genome Sequence of Clostridium hathewayi WAL-18680.</title>
        <authorList>
            <consortium name="The Broad Institute Genome Sequencing Platform"/>
            <person name="Earl A."/>
            <person name="Ward D."/>
            <person name="Feldgarden M."/>
            <person name="Gevers D."/>
            <person name="Finegold S.M."/>
            <person name="Summanen P.H."/>
            <person name="Molitoris D.R."/>
            <person name="Song M."/>
            <person name="Daigneault M."/>
            <person name="Allen-Vercoe E."/>
            <person name="Young S.K."/>
            <person name="Zeng Q."/>
            <person name="Gargeya S."/>
            <person name="Fitzgerald M."/>
            <person name="Haas B."/>
            <person name="Abouelleil A."/>
            <person name="Alvarado L."/>
            <person name="Arachchi H.M."/>
            <person name="Berlin A."/>
            <person name="Brown A."/>
            <person name="Chapman S.B."/>
            <person name="Chen Z."/>
            <person name="Dunbar C."/>
            <person name="Freedman E."/>
            <person name="Gearin G."/>
            <person name="Gellesch M."/>
            <person name="Goldberg J."/>
            <person name="Griggs A."/>
            <person name="Gujja S."/>
            <person name="Heiman D."/>
            <person name="Howarth C."/>
            <person name="Larson L."/>
            <person name="Lui A."/>
            <person name="MacDonald P.J.P."/>
            <person name="Montmayeur A."/>
            <person name="Murphy C."/>
            <person name="Neiman D."/>
            <person name="Pearson M."/>
            <person name="Priest M."/>
            <person name="Roberts A."/>
            <person name="Saif S."/>
            <person name="Shea T."/>
            <person name="Shenoy N."/>
            <person name="Sisk P."/>
            <person name="Stolte C."/>
            <person name="Sykes S."/>
            <person name="Wortman J."/>
            <person name="Nusbaum C."/>
            <person name="Birren B."/>
        </authorList>
    </citation>
    <scope>NUCLEOTIDE SEQUENCE [LARGE SCALE GENOMIC DNA]</scope>
    <source>
        <strain evidence="2 3">WAL-18680</strain>
    </source>
</reference>
<keyword evidence="3" id="KW-1185">Reference proteome</keyword>
<dbReference type="Proteomes" id="UP000005384">
    <property type="component" value="Unassembled WGS sequence"/>
</dbReference>
<evidence type="ECO:0000256" key="1">
    <source>
        <dbReference type="SAM" id="MobiDB-lite"/>
    </source>
</evidence>
<dbReference type="HOGENOM" id="CLU_050521_0_0_9"/>
<proteinExistence type="predicted"/>
<comment type="caution">
    <text evidence="2">The sequence shown here is derived from an EMBL/GenBank/DDBJ whole genome shotgun (WGS) entry which is preliminary data.</text>
</comment>
<dbReference type="RefSeq" id="WP_006780608.1">
    <property type="nucleotide sequence ID" value="NZ_JH379027.1"/>
</dbReference>
<evidence type="ECO:0008006" key="4">
    <source>
        <dbReference type="Google" id="ProtNLM"/>
    </source>
</evidence>
<protein>
    <recommendedName>
        <fullName evidence="4">Sporulation protein YqfD</fullName>
    </recommendedName>
</protein>
<dbReference type="AlphaFoldDB" id="G5IGK1"/>
<dbReference type="InterPro" id="IPR010690">
    <property type="entry name" value="YqfD"/>
</dbReference>